<keyword evidence="1" id="KW-0472">Membrane</keyword>
<dbReference type="EMBL" id="ML119153">
    <property type="protein sequence ID" value="RPB09286.1"/>
    <property type="molecule type" value="Genomic_DNA"/>
</dbReference>
<keyword evidence="1" id="KW-1133">Transmembrane helix</keyword>
<protein>
    <submittedName>
        <fullName evidence="2">Uncharacterized protein</fullName>
    </submittedName>
</protein>
<sequence>MYYSHSIQFLLSWYIMGVCVRPHYHRGFRQQLCWSDWYHIQCFCLMKWRLWIIERLSFVFISYLLGVFFLIWISCAFLF</sequence>
<name>A0A3N4KFE7_9PEZI</name>
<evidence type="ECO:0000313" key="3">
    <source>
        <dbReference type="Proteomes" id="UP000277580"/>
    </source>
</evidence>
<dbReference type="Proteomes" id="UP000277580">
    <property type="component" value="Unassembled WGS sequence"/>
</dbReference>
<keyword evidence="1" id="KW-0812">Transmembrane</keyword>
<feature type="transmembrane region" description="Helical" evidence="1">
    <location>
        <begin position="56"/>
        <end position="78"/>
    </location>
</feature>
<evidence type="ECO:0000313" key="2">
    <source>
        <dbReference type="EMBL" id="RPB09286.1"/>
    </source>
</evidence>
<accession>A0A3N4KFE7</accession>
<gene>
    <name evidence="2" type="ORF">P167DRAFT_308064</name>
</gene>
<dbReference type="InParanoid" id="A0A3N4KFE7"/>
<proteinExistence type="predicted"/>
<keyword evidence="3" id="KW-1185">Reference proteome</keyword>
<reference evidence="2 3" key="1">
    <citation type="journal article" date="2018" name="Nat. Ecol. Evol.">
        <title>Pezizomycetes genomes reveal the molecular basis of ectomycorrhizal truffle lifestyle.</title>
        <authorList>
            <person name="Murat C."/>
            <person name="Payen T."/>
            <person name="Noel B."/>
            <person name="Kuo A."/>
            <person name="Morin E."/>
            <person name="Chen J."/>
            <person name="Kohler A."/>
            <person name="Krizsan K."/>
            <person name="Balestrini R."/>
            <person name="Da Silva C."/>
            <person name="Montanini B."/>
            <person name="Hainaut M."/>
            <person name="Levati E."/>
            <person name="Barry K.W."/>
            <person name="Belfiori B."/>
            <person name="Cichocki N."/>
            <person name="Clum A."/>
            <person name="Dockter R.B."/>
            <person name="Fauchery L."/>
            <person name="Guy J."/>
            <person name="Iotti M."/>
            <person name="Le Tacon F."/>
            <person name="Lindquist E.A."/>
            <person name="Lipzen A."/>
            <person name="Malagnac F."/>
            <person name="Mello A."/>
            <person name="Molinier V."/>
            <person name="Miyauchi S."/>
            <person name="Poulain J."/>
            <person name="Riccioni C."/>
            <person name="Rubini A."/>
            <person name="Sitrit Y."/>
            <person name="Splivallo R."/>
            <person name="Traeger S."/>
            <person name="Wang M."/>
            <person name="Zifcakova L."/>
            <person name="Wipf D."/>
            <person name="Zambonelli A."/>
            <person name="Paolocci F."/>
            <person name="Nowrousian M."/>
            <person name="Ottonello S."/>
            <person name="Baldrian P."/>
            <person name="Spatafora J.W."/>
            <person name="Henrissat B."/>
            <person name="Nagy L.G."/>
            <person name="Aury J.M."/>
            <person name="Wincker P."/>
            <person name="Grigoriev I.V."/>
            <person name="Bonfante P."/>
            <person name="Martin F.M."/>
        </authorList>
    </citation>
    <scope>NUCLEOTIDE SEQUENCE [LARGE SCALE GENOMIC DNA]</scope>
    <source>
        <strain evidence="2 3">CCBAS932</strain>
    </source>
</reference>
<dbReference type="AlphaFoldDB" id="A0A3N4KFE7"/>
<organism evidence="2 3">
    <name type="scientific">Morchella conica CCBAS932</name>
    <dbReference type="NCBI Taxonomy" id="1392247"/>
    <lineage>
        <taxon>Eukaryota</taxon>
        <taxon>Fungi</taxon>
        <taxon>Dikarya</taxon>
        <taxon>Ascomycota</taxon>
        <taxon>Pezizomycotina</taxon>
        <taxon>Pezizomycetes</taxon>
        <taxon>Pezizales</taxon>
        <taxon>Morchellaceae</taxon>
        <taxon>Morchella</taxon>
    </lineage>
</organism>
<evidence type="ECO:0000256" key="1">
    <source>
        <dbReference type="SAM" id="Phobius"/>
    </source>
</evidence>